<evidence type="ECO:0000313" key="2">
    <source>
        <dbReference type="Proteomes" id="UP000054721"/>
    </source>
</evidence>
<protein>
    <submittedName>
        <fullName evidence="1">Uncharacterized protein</fullName>
    </submittedName>
</protein>
<comment type="caution">
    <text evidence="1">The sequence shown here is derived from an EMBL/GenBank/DDBJ whole genome shotgun (WGS) entry which is preliminary data.</text>
</comment>
<dbReference type="EMBL" id="JYDW01000030">
    <property type="protein sequence ID" value="KRZ60301.1"/>
    <property type="molecule type" value="Genomic_DNA"/>
</dbReference>
<dbReference type="Proteomes" id="UP000054721">
    <property type="component" value="Unassembled WGS sequence"/>
</dbReference>
<name>A0A0V1LLB1_9BILA</name>
<sequence length="101" mass="11893">MKDCASLNWKAYVDYFKWLNHIFGKSCYEFIYLIEYSKYFCMKTCHRVCSLSTKYMIVQVRAMLSLGQLAGIVCQPFGRAEYLLACLSKCLYFYDKLNVLS</sequence>
<organism evidence="1 2">
    <name type="scientific">Trichinella nativa</name>
    <dbReference type="NCBI Taxonomy" id="6335"/>
    <lineage>
        <taxon>Eukaryota</taxon>
        <taxon>Metazoa</taxon>
        <taxon>Ecdysozoa</taxon>
        <taxon>Nematoda</taxon>
        <taxon>Enoplea</taxon>
        <taxon>Dorylaimia</taxon>
        <taxon>Trichinellida</taxon>
        <taxon>Trichinellidae</taxon>
        <taxon>Trichinella</taxon>
    </lineage>
</organism>
<reference evidence="1 2" key="1">
    <citation type="submission" date="2015-05" db="EMBL/GenBank/DDBJ databases">
        <title>Evolution of Trichinella species and genotypes.</title>
        <authorList>
            <person name="Korhonen P.K."/>
            <person name="Edoardo P."/>
            <person name="Giuseppe L.R."/>
            <person name="Gasser R.B."/>
        </authorList>
    </citation>
    <scope>NUCLEOTIDE SEQUENCE [LARGE SCALE GENOMIC DNA]</scope>
    <source>
        <strain evidence="1">ISS10</strain>
    </source>
</reference>
<keyword evidence="2" id="KW-1185">Reference proteome</keyword>
<accession>A0A0V1LLB1</accession>
<dbReference type="AlphaFoldDB" id="A0A0V1LLB1"/>
<gene>
    <name evidence="1" type="ORF">T02_6158</name>
</gene>
<evidence type="ECO:0000313" key="1">
    <source>
        <dbReference type="EMBL" id="KRZ60301.1"/>
    </source>
</evidence>
<proteinExistence type="predicted"/>